<evidence type="ECO:0000256" key="1">
    <source>
        <dbReference type="ARBA" id="ARBA00022801"/>
    </source>
</evidence>
<dbReference type="HAMAP" id="MF_01940">
    <property type="entry name" value="RNA_CPDase"/>
    <property type="match status" value="1"/>
</dbReference>
<comment type="similarity">
    <text evidence="2">Belongs to the 2H phosphoesterase superfamily. ThpR family.</text>
</comment>
<sequence>MKKRLFVAINFDPATRLAIARQTAGFPDRPGLNKIRVDNLHLTLLFLGDTDEELIPEISRQLDDISKNFRSLILKFGRLGGFPDLKYPQVVWVGIEGPNLIELRQTIAQLLLPLVPTADTKPFHPHLTLARVSSSTHPELTAILDSQGQRPPFETNLPSTTVSQIDLMESTLTSGGSIYKRLSAHRLVKTPES</sequence>
<organism evidence="3 4">
    <name type="scientific">candidate division Kazan bacterium RIFCSPLOWO2_01_FULL_48_13</name>
    <dbReference type="NCBI Taxonomy" id="1798539"/>
    <lineage>
        <taxon>Bacteria</taxon>
        <taxon>Bacteria division Kazan-3B-28</taxon>
    </lineage>
</organism>
<evidence type="ECO:0000256" key="2">
    <source>
        <dbReference type="HAMAP-Rule" id="MF_01940"/>
    </source>
</evidence>
<dbReference type="GO" id="GO:0008664">
    <property type="term" value="F:RNA 2',3'-cyclic 3'-phosphodiesterase activity"/>
    <property type="evidence" value="ECO:0007669"/>
    <property type="project" value="UniProtKB-EC"/>
</dbReference>
<dbReference type="Gene3D" id="3.90.1140.10">
    <property type="entry name" value="Cyclic phosphodiesterase"/>
    <property type="match status" value="1"/>
</dbReference>
<comment type="caution">
    <text evidence="3">The sequence shown here is derived from an EMBL/GenBank/DDBJ whole genome shotgun (WGS) entry which is preliminary data.</text>
</comment>
<comment type="catalytic activity">
    <reaction evidence="2">
        <text>a 3'-end 2',3'-cyclophospho-ribonucleotide-RNA + H2O = a 3'-end 2'-phospho-ribonucleotide-RNA + H(+)</text>
        <dbReference type="Rhea" id="RHEA:11828"/>
        <dbReference type="Rhea" id="RHEA-COMP:10464"/>
        <dbReference type="Rhea" id="RHEA-COMP:17353"/>
        <dbReference type="ChEBI" id="CHEBI:15377"/>
        <dbReference type="ChEBI" id="CHEBI:15378"/>
        <dbReference type="ChEBI" id="CHEBI:83064"/>
        <dbReference type="ChEBI" id="CHEBI:173113"/>
        <dbReference type="EC" id="3.1.4.58"/>
    </reaction>
</comment>
<dbReference type="InterPro" id="IPR004175">
    <property type="entry name" value="RNA_CPDase"/>
</dbReference>
<dbReference type="GO" id="GO:0016874">
    <property type="term" value="F:ligase activity"/>
    <property type="evidence" value="ECO:0007669"/>
    <property type="project" value="UniProtKB-KW"/>
</dbReference>
<name>A0A1F4PND5_UNCK3</name>
<keyword evidence="3" id="KW-0436">Ligase</keyword>
<feature type="active site" description="Proton donor" evidence="2">
    <location>
        <position position="41"/>
    </location>
</feature>
<dbReference type="Pfam" id="PF13563">
    <property type="entry name" value="2_5_RNA_ligase2"/>
    <property type="match status" value="1"/>
</dbReference>
<evidence type="ECO:0000313" key="3">
    <source>
        <dbReference type="EMBL" id="OGB85353.1"/>
    </source>
</evidence>
<protein>
    <recommendedName>
        <fullName evidence="2">RNA 2',3'-cyclic phosphodiesterase</fullName>
        <shortName evidence="2">RNA 2',3'-CPDase</shortName>
        <ecNumber evidence="2">3.1.4.58</ecNumber>
    </recommendedName>
</protein>
<dbReference type="InterPro" id="IPR009097">
    <property type="entry name" value="Cyclic_Pdiesterase"/>
</dbReference>
<proteinExistence type="inferred from homology"/>
<comment type="function">
    <text evidence="2">Hydrolyzes RNA 2',3'-cyclic phosphodiester to an RNA 2'-phosphomonoester.</text>
</comment>
<feature type="short sequence motif" description="HXTX 1" evidence="2">
    <location>
        <begin position="41"/>
        <end position="44"/>
    </location>
</feature>
<dbReference type="SUPFAM" id="SSF55144">
    <property type="entry name" value="LigT-like"/>
    <property type="match status" value="1"/>
</dbReference>
<feature type="active site" description="Proton acceptor" evidence="2">
    <location>
        <position position="126"/>
    </location>
</feature>
<dbReference type="PANTHER" id="PTHR35561">
    <property type="entry name" value="RNA 2',3'-CYCLIC PHOSPHODIESTERASE"/>
    <property type="match status" value="1"/>
</dbReference>
<keyword evidence="1 2" id="KW-0378">Hydrolase</keyword>
<dbReference type="PANTHER" id="PTHR35561:SF1">
    <property type="entry name" value="RNA 2',3'-CYCLIC PHOSPHODIESTERASE"/>
    <property type="match status" value="1"/>
</dbReference>
<accession>A0A1F4PND5</accession>
<dbReference type="Proteomes" id="UP000179010">
    <property type="component" value="Unassembled WGS sequence"/>
</dbReference>
<dbReference type="EC" id="3.1.4.58" evidence="2"/>
<dbReference type="EMBL" id="METE01000004">
    <property type="protein sequence ID" value="OGB85353.1"/>
    <property type="molecule type" value="Genomic_DNA"/>
</dbReference>
<dbReference type="AlphaFoldDB" id="A0A1F4PND5"/>
<dbReference type="GO" id="GO:0004113">
    <property type="term" value="F:2',3'-cyclic-nucleotide 3'-phosphodiesterase activity"/>
    <property type="evidence" value="ECO:0007669"/>
    <property type="project" value="InterPro"/>
</dbReference>
<feature type="short sequence motif" description="HXTX 2" evidence="2">
    <location>
        <begin position="126"/>
        <end position="129"/>
    </location>
</feature>
<dbReference type="NCBIfam" id="TIGR02258">
    <property type="entry name" value="2_5_ligase"/>
    <property type="match status" value="1"/>
</dbReference>
<dbReference type="STRING" id="1798539.A2994_01840"/>
<gene>
    <name evidence="3" type="ORF">A2994_01840</name>
</gene>
<evidence type="ECO:0000313" key="4">
    <source>
        <dbReference type="Proteomes" id="UP000179010"/>
    </source>
</evidence>
<reference evidence="3 4" key="1">
    <citation type="journal article" date="2016" name="Nat. Commun.">
        <title>Thousands of microbial genomes shed light on interconnected biogeochemical processes in an aquifer system.</title>
        <authorList>
            <person name="Anantharaman K."/>
            <person name="Brown C.T."/>
            <person name="Hug L.A."/>
            <person name="Sharon I."/>
            <person name="Castelle C.J."/>
            <person name="Probst A.J."/>
            <person name="Thomas B.C."/>
            <person name="Singh A."/>
            <person name="Wilkins M.J."/>
            <person name="Karaoz U."/>
            <person name="Brodie E.L."/>
            <person name="Williams K.H."/>
            <person name="Hubbard S.S."/>
            <person name="Banfield J.F."/>
        </authorList>
    </citation>
    <scope>NUCLEOTIDE SEQUENCE [LARGE SCALE GENOMIC DNA]</scope>
</reference>